<sequence length="601" mass="67978">MIRGGVNGRLVALKVFDDQGDSDVAMEVANTITSDPDIVLVLNDFGGDHAATISQIYEDAQLPTITASSTDNAITRNKPWVFMLAPNNHFQGVFTAHYIDSVFAAKTVGIIYDASAFGRTLFDSFSQTANTLGMTVNYSRRVDGRQADVDELLEQIAADFNTREQPDILYLATQVKESANLLTLIQSTDNQLRLLCSTECARPKFIDYVNHDSRERAQPGYYSDHLLTVSPFMLDIANQQAQVFYQQFTQEYPAVRLFNRAAYYYDAASLAVAALRKLTFSETNTAMDSVAVRAQIWRALAQRYRYDQALQGVTGALYFDSEGNADSELAVGYYAGQKMIPAPVQYRSRQPKEQLPVAELLSDVWRGDVIMLGDSLLRRTRVVYTGMDIQRVNQLDTVQSQYNLTFYLWFRFSGDFADTDITFEHAVTPIVLDEPLLSQTDNGMTTRVYQVTGDFKRHFPFNDYPFDHQTLPISFHHKTEQADRLLYVNDSLGLKAPPLSKKLLDTISGWQLEHILLFQSRIALADIAPVFYSQFNALIHIKRNAWNVLLKKPVSDSVINLVGLSRLFYAGKKRAGPHKTGLLGIDYHRFFPFKIYHHYVG</sequence>
<reference evidence="4 5" key="1">
    <citation type="journal article" date="2016" name="Appl. Environ. Microbiol.">
        <title>Lack of Overt Genome Reduction in the Bryostatin-Producing Bryozoan Symbiont "Candidatus Endobugula sertula".</title>
        <authorList>
            <person name="Miller I.J."/>
            <person name="Vanee N."/>
            <person name="Fong S.S."/>
            <person name="Lim-Fong G.E."/>
            <person name="Kwan J.C."/>
        </authorList>
    </citation>
    <scope>NUCLEOTIDE SEQUENCE [LARGE SCALE GENOMIC DNA]</scope>
    <source>
        <strain evidence="4">AB1-4</strain>
    </source>
</reference>
<keyword evidence="2" id="KW-0732">Signal</keyword>
<dbReference type="PANTHER" id="PTHR47151:SF2">
    <property type="entry name" value="AMINO ACID BINDING PROTEIN"/>
    <property type="match status" value="1"/>
</dbReference>
<accession>A0A1D2QS90</accession>
<dbReference type="Gene3D" id="3.40.50.2300">
    <property type="match status" value="2"/>
</dbReference>
<protein>
    <recommendedName>
        <fullName evidence="3">Leucine-binding protein domain-containing protein</fullName>
    </recommendedName>
</protein>
<dbReference type="SUPFAM" id="SSF53822">
    <property type="entry name" value="Periplasmic binding protein-like I"/>
    <property type="match status" value="1"/>
</dbReference>
<comment type="similarity">
    <text evidence="1">Belongs to the leucine-binding protein family.</text>
</comment>
<feature type="domain" description="Leucine-binding protein" evidence="3">
    <location>
        <begin position="3"/>
        <end position="296"/>
    </location>
</feature>
<dbReference type="GO" id="GO:0005230">
    <property type="term" value="F:extracellular ligand-gated monoatomic ion channel activity"/>
    <property type="evidence" value="ECO:0007669"/>
    <property type="project" value="InterPro"/>
</dbReference>
<evidence type="ECO:0000256" key="1">
    <source>
        <dbReference type="ARBA" id="ARBA00010062"/>
    </source>
</evidence>
<proteinExistence type="inferred from homology"/>
<dbReference type="Pfam" id="PF13458">
    <property type="entry name" value="Peripla_BP_6"/>
    <property type="match status" value="1"/>
</dbReference>
<dbReference type="InterPro" id="IPR036734">
    <property type="entry name" value="Neur_chan_lig-bd_sf"/>
</dbReference>
<evidence type="ECO:0000256" key="2">
    <source>
        <dbReference type="ARBA" id="ARBA00022729"/>
    </source>
</evidence>
<dbReference type="Proteomes" id="UP000242502">
    <property type="component" value="Unassembled WGS sequence"/>
</dbReference>
<comment type="caution">
    <text evidence="4">The sequence shown here is derived from an EMBL/GenBank/DDBJ whole genome shotgun (WGS) entry which is preliminary data.</text>
</comment>
<dbReference type="STRING" id="62101.AB835_03770"/>
<dbReference type="EMBL" id="MDLC01000009">
    <property type="protein sequence ID" value="ODS24426.1"/>
    <property type="molecule type" value="Genomic_DNA"/>
</dbReference>
<evidence type="ECO:0000313" key="5">
    <source>
        <dbReference type="Proteomes" id="UP000242502"/>
    </source>
</evidence>
<evidence type="ECO:0000259" key="3">
    <source>
        <dbReference type="Pfam" id="PF13458"/>
    </source>
</evidence>
<gene>
    <name evidence="4" type="ORF">AB835_03770</name>
</gene>
<dbReference type="Gene3D" id="2.70.170.10">
    <property type="entry name" value="Neurotransmitter-gated ion-channel ligand-binding domain"/>
    <property type="match status" value="1"/>
</dbReference>
<name>A0A1D2QS90_9GAMM</name>
<evidence type="ECO:0000313" key="4">
    <source>
        <dbReference type="EMBL" id="ODS24426.1"/>
    </source>
</evidence>
<dbReference type="InterPro" id="IPR028081">
    <property type="entry name" value="Leu-bd"/>
</dbReference>
<dbReference type="PANTHER" id="PTHR47151">
    <property type="entry name" value="LEU/ILE/VAL-BINDING ABC TRANSPORTER SUBUNIT"/>
    <property type="match status" value="1"/>
</dbReference>
<dbReference type="AlphaFoldDB" id="A0A1D2QS90"/>
<dbReference type="InterPro" id="IPR028082">
    <property type="entry name" value="Peripla_BP_I"/>
</dbReference>
<dbReference type="GO" id="GO:0016020">
    <property type="term" value="C:membrane"/>
    <property type="evidence" value="ECO:0007669"/>
    <property type="project" value="InterPro"/>
</dbReference>
<organism evidence="4 5">
    <name type="scientific">Candidatus Endobugula sertula</name>
    <name type="common">Bugula neritina bacterial symbiont</name>
    <dbReference type="NCBI Taxonomy" id="62101"/>
    <lineage>
        <taxon>Bacteria</taxon>
        <taxon>Pseudomonadati</taxon>
        <taxon>Pseudomonadota</taxon>
        <taxon>Gammaproteobacteria</taxon>
        <taxon>Cellvibrionales</taxon>
        <taxon>Cellvibrionaceae</taxon>
        <taxon>Candidatus Endobugula</taxon>
    </lineage>
</organism>